<protein>
    <submittedName>
        <fullName evidence="9">1-phosphofructokinase family hexose kinase</fullName>
    </submittedName>
</protein>
<keyword evidence="2 6" id="KW-0808">Transferase</keyword>
<evidence type="ECO:0000256" key="1">
    <source>
        <dbReference type="ARBA" id="ARBA00010688"/>
    </source>
</evidence>
<dbReference type="EMBL" id="JBHUGA010000067">
    <property type="protein sequence ID" value="MFD1848155.1"/>
    <property type="molecule type" value="Genomic_DNA"/>
</dbReference>
<dbReference type="NCBIfam" id="TIGR03168">
    <property type="entry name" value="1-PFK"/>
    <property type="match status" value="1"/>
</dbReference>
<feature type="region of interest" description="Disordered" evidence="7">
    <location>
        <begin position="1"/>
        <end position="25"/>
    </location>
</feature>
<dbReference type="InterPro" id="IPR011611">
    <property type="entry name" value="PfkB_dom"/>
</dbReference>
<evidence type="ECO:0000313" key="9">
    <source>
        <dbReference type="EMBL" id="MFD1848155.1"/>
    </source>
</evidence>
<dbReference type="InterPro" id="IPR002173">
    <property type="entry name" value="Carboh/pur_kinase_PfkB_CS"/>
</dbReference>
<dbReference type="Gene3D" id="3.40.1190.20">
    <property type="match status" value="1"/>
</dbReference>
<dbReference type="Pfam" id="PF00294">
    <property type="entry name" value="PfkB"/>
    <property type="match status" value="1"/>
</dbReference>
<evidence type="ECO:0000256" key="2">
    <source>
        <dbReference type="ARBA" id="ARBA00022679"/>
    </source>
</evidence>
<dbReference type="SUPFAM" id="SSF53613">
    <property type="entry name" value="Ribokinase-like"/>
    <property type="match status" value="1"/>
</dbReference>
<proteinExistence type="inferred from homology"/>
<dbReference type="PANTHER" id="PTHR46566:SF2">
    <property type="entry name" value="ATP-DEPENDENT 6-PHOSPHOFRUCTOKINASE ISOZYME 2"/>
    <property type="match status" value="1"/>
</dbReference>
<keyword evidence="3" id="KW-0547">Nucleotide-binding</keyword>
<dbReference type="InterPro" id="IPR029056">
    <property type="entry name" value="Ribokinase-like"/>
</dbReference>
<comment type="similarity">
    <text evidence="1">Belongs to the carbohydrate kinase PfkB family.</text>
</comment>
<evidence type="ECO:0000256" key="5">
    <source>
        <dbReference type="ARBA" id="ARBA00022840"/>
    </source>
</evidence>
<gene>
    <name evidence="9" type="ORF">ACFSFX_16340</name>
</gene>
<keyword evidence="4" id="KW-0418">Kinase</keyword>
<dbReference type="RefSeq" id="WP_343881656.1">
    <property type="nucleotide sequence ID" value="NZ_BAAAIJ010000059.1"/>
</dbReference>
<dbReference type="PANTHER" id="PTHR46566">
    <property type="entry name" value="1-PHOSPHOFRUCTOKINASE-RELATED"/>
    <property type="match status" value="1"/>
</dbReference>
<evidence type="ECO:0000259" key="8">
    <source>
        <dbReference type="Pfam" id="PF00294"/>
    </source>
</evidence>
<comment type="caution">
    <text evidence="9">The sequence shown here is derived from an EMBL/GenBank/DDBJ whole genome shotgun (WGS) entry which is preliminary data.</text>
</comment>
<keyword evidence="5" id="KW-0067">ATP-binding</keyword>
<dbReference type="InterPro" id="IPR017583">
    <property type="entry name" value="Tagatose/fructose_Pkinase"/>
</dbReference>
<reference evidence="10" key="1">
    <citation type="journal article" date="2019" name="Int. J. Syst. Evol. Microbiol.">
        <title>The Global Catalogue of Microorganisms (GCM) 10K type strain sequencing project: providing services to taxonomists for standard genome sequencing and annotation.</title>
        <authorList>
            <consortium name="The Broad Institute Genomics Platform"/>
            <consortium name="The Broad Institute Genome Sequencing Center for Infectious Disease"/>
            <person name="Wu L."/>
            <person name="Ma J."/>
        </authorList>
    </citation>
    <scope>NUCLEOTIDE SEQUENCE [LARGE SCALE GENOMIC DNA]</scope>
    <source>
        <strain evidence="10">JCM 11496</strain>
    </source>
</reference>
<evidence type="ECO:0000256" key="3">
    <source>
        <dbReference type="ARBA" id="ARBA00022741"/>
    </source>
</evidence>
<name>A0ABW4QBR7_9MICC</name>
<dbReference type="Proteomes" id="UP001597307">
    <property type="component" value="Unassembled WGS sequence"/>
</dbReference>
<sequence>MEGKPANSDPGDFQRAPTPRHPKPILSVTVNPALDVYTATDRVISKHKLRCTASRLEPGGGGMNAARVIQRLGGQVLAVCTAGGPTGEAYRRLIEAERIPVLVAPINGSTRESFTVDETGTGAQFRFVLEGPELSKSEWKACLALVAEAILPEGYVIASGSLPPGVPDDFYARVARLAKKVGARCVVDASGAALSEAMAEGVFLVKPSRRELATHLGRELDTEQDQIEAASGLVADRAAEYVALTLGQAGAVLASEAGVIRLPAPSVQVVSTVGAGDSFLGAFVLRLAQGAPVDSAFLTALAAGSAAAMTPGTELCHRKDIVRLEAELTAQRAPLASHFSGHLGRYPLPERTDAG</sequence>
<feature type="domain" description="Carbohydrate kinase PfkB" evidence="8">
    <location>
        <begin position="45"/>
        <end position="316"/>
    </location>
</feature>
<keyword evidence="10" id="KW-1185">Reference proteome</keyword>
<dbReference type="PROSITE" id="PS00584">
    <property type="entry name" value="PFKB_KINASES_2"/>
    <property type="match status" value="1"/>
</dbReference>
<dbReference type="CDD" id="cd01164">
    <property type="entry name" value="FruK_PfkB_like"/>
    <property type="match status" value="1"/>
</dbReference>
<evidence type="ECO:0000256" key="4">
    <source>
        <dbReference type="ARBA" id="ARBA00022777"/>
    </source>
</evidence>
<organism evidence="9 10">
    <name type="scientific">Arthrobacter flavus</name>
    <dbReference type="NCBI Taxonomy" id="95172"/>
    <lineage>
        <taxon>Bacteria</taxon>
        <taxon>Bacillati</taxon>
        <taxon>Actinomycetota</taxon>
        <taxon>Actinomycetes</taxon>
        <taxon>Micrococcales</taxon>
        <taxon>Micrococcaceae</taxon>
        <taxon>Arthrobacter</taxon>
    </lineage>
</organism>
<accession>A0ABW4QBR7</accession>
<evidence type="ECO:0000256" key="7">
    <source>
        <dbReference type="SAM" id="MobiDB-lite"/>
    </source>
</evidence>
<dbReference type="PIRSF" id="PIRSF000535">
    <property type="entry name" value="1PFK/6PFK/LacC"/>
    <property type="match status" value="1"/>
</dbReference>
<evidence type="ECO:0000256" key="6">
    <source>
        <dbReference type="PIRNR" id="PIRNR000535"/>
    </source>
</evidence>
<evidence type="ECO:0000313" key="10">
    <source>
        <dbReference type="Proteomes" id="UP001597307"/>
    </source>
</evidence>